<dbReference type="InterPro" id="IPR007344">
    <property type="entry name" value="GrpB/CoaE"/>
</dbReference>
<dbReference type="SUPFAM" id="SSF81301">
    <property type="entry name" value="Nucleotidyltransferase"/>
    <property type="match status" value="1"/>
</dbReference>
<dbReference type="GO" id="GO:0016301">
    <property type="term" value="F:kinase activity"/>
    <property type="evidence" value="ECO:0007669"/>
    <property type="project" value="UniProtKB-KW"/>
</dbReference>
<keyword evidence="1" id="KW-0418">Kinase</keyword>
<gene>
    <name evidence="1" type="ORF">Slin15195_G063760</name>
</gene>
<dbReference type="AlphaFoldDB" id="A0A9Q9EKA3"/>
<sequence>MDPANKTYNNVSINSILNPLPIDENLVERISYRRIPFDISISEPKPDWPTHFETFKSRILSAFNSSPTQIVKVHSINHIGSTSVPTLPAKNIIDIDLVLSPSNTVAYEADYVPLLESAGFQFVLREPAWYEHRFFIAKEVDQPMNCNLHVWGPGSAEVERHVIFRDYLRSEEGREDRKIYAEVKRESARASKEMDEDVTGYTNRKEAVLRGILDRAFKWVGILEE</sequence>
<dbReference type="Gene3D" id="3.30.460.10">
    <property type="entry name" value="Beta Polymerase, domain 2"/>
    <property type="match status" value="1"/>
</dbReference>
<reference evidence="1" key="1">
    <citation type="submission" date="2022-06" db="EMBL/GenBank/DDBJ databases">
        <title>Complete genome sequences of two strains of the flax pathogen Septoria linicola.</title>
        <authorList>
            <person name="Lapalu N."/>
            <person name="Simon A."/>
            <person name="Demenou B."/>
            <person name="Paumier D."/>
            <person name="Guillot M.-P."/>
            <person name="Gout L."/>
            <person name="Valade R."/>
        </authorList>
    </citation>
    <scope>NUCLEOTIDE SEQUENCE</scope>
    <source>
        <strain evidence="1">SE15195</strain>
    </source>
</reference>
<evidence type="ECO:0000313" key="2">
    <source>
        <dbReference type="Proteomes" id="UP001056384"/>
    </source>
</evidence>
<keyword evidence="2" id="KW-1185">Reference proteome</keyword>
<evidence type="ECO:0000313" key="1">
    <source>
        <dbReference type="EMBL" id="USW53057.1"/>
    </source>
</evidence>
<dbReference type="PANTHER" id="PTHR34822">
    <property type="entry name" value="GRPB DOMAIN PROTEIN (AFU_ORTHOLOGUE AFUA_1G01530)"/>
    <property type="match status" value="1"/>
</dbReference>
<dbReference type="Pfam" id="PF04229">
    <property type="entry name" value="GrpB"/>
    <property type="match status" value="1"/>
</dbReference>
<dbReference type="InterPro" id="IPR043519">
    <property type="entry name" value="NT_sf"/>
</dbReference>
<organism evidence="1 2">
    <name type="scientific">Septoria linicola</name>
    <dbReference type="NCBI Taxonomy" id="215465"/>
    <lineage>
        <taxon>Eukaryota</taxon>
        <taxon>Fungi</taxon>
        <taxon>Dikarya</taxon>
        <taxon>Ascomycota</taxon>
        <taxon>Pezizomycotina</taxon>
        <taxon>Dothideomycetes</taxon>
        <taxon>Dothideomycetidae</taxon>
        <taxon>Mycosphaerellales</taxon>
        <taxon>Mycosphaerellaceae</taxon>
        <taxon>Septoria</taxon>
    </lineage>
</organism>
<accession>A0A9Q9EKA3</accession>
<dbReference type="EMBL" id="CP099422">
    <property type="protein sequence ID" value="USW53057.1"/>
    <property type="molecule type" value="Genomic_DNA"/>
</dbReference>
<dbReference type="Proteomes" id="UP001056384">
    <property type="component" value="Chromosome 5"/>
</dbReference>
<keyword evidence="1" id="KW-0808">Transferase</keyword>
<protein>
    <submittedName>
        <fullName evidence="1">GrpB/Dephospho-CoA kinase, Nucleotidyltransferase superfamily</fullName>
    </submittedName>
</protein>
<dbReference type="PANTHER" id="PTHR34822:SF1">
    <property type="entry name" value="GRPB FAMILY PROTEIN"/>
    <property type="match status" value="1"/>
</dbReference>
<name>A0A9Q9EKA3_9PEZI</name>
<proteinExistence type="predicted"/>